<evidence type="ECO:0000313" key="2">
    <source>
        <dbReference type="EMBL" id="CAK9079292.1"/>
    </source>
</evidence>
<reference evidence="2 3" key="1">
    <citation type="submission" date="2024-02" db="EMBL/GenBank/DDBJ databases">
        <authorList>
            <person name="Chen Y."/>
            <person name="Shah S."/>
            <person name="Dougan E. K."/>
            <person name="Thang M."/>
            <person name="Chan C."/>
        </authorList>
    </citation>
    <scope>NUCLEOTIDE SEQUENCE [LARGE SCALE GENOMIC DNA]</scope>
</reference>
<feature type="non-terminal residue" evidence="2">
    <location>
        <position position="209"/>
    </location>
</feature>
<accession>A0ABP0PVC4</accession>
<dbReference type="Proteomes" id="UP001642464">
    <property type="component" value="Unassembled WGS sequence"/>
</dbReference>
<keyword evidence="3" id="KW-1185">Reference proteome</keyword>
<evidence type="ECO:0000256" key="1">
    <source>
        <dbReference type="SAM" id="MobiDB-lite"/>
    </source>
</evidence>
<name>A0ABP0PVC4_9DINO</name>
<sequence length="209" mass="22660">SNFLSNDEVTDLSRRWQRSDMNVHHLDKRSQWLAVRIFLPNFHGRTNATKVGDLHEAMLQSMTEDGSFDDVLPAYKTFANNVMLLQGTRLVHYNWDRFKLQVNDLETLDAFIEALIAENRQKPALPPVPPPGLAASGASDQAQPSVVPVAYQAQPPVAPVTTKAALTPTKATPTIKLTTKATKATAKIGMGAGGAEMIGMGAGRDGNDP</sequence>
<gene>
    <name evidence="2" type="ORF">SCF082_LOCUS37838</name>
</gene>
<proteinExistence type="predicted"/>
<feature type="region of interest" description="Disordered" evidence="1">
    <location>
        <begin position="122"/>
        <end position="141"/>
    </location>
</feature>
<organism evidence="2 3">
    <name type="scientific">Durusdinium trenchii</name>
    <dbReference type="NCBI Taxonomy" id="1381693"/>
    <lineage>
        <taxon>Eukaryota</taxon>
        <taxon>Sar</taxon>
        <taxon>Alveolata</taxon>
        <taxon>Dinophyceae</taxon>
        <taxon>Suessiales</taxon>
        <taxon>Symbiodiniaceae</taxon>
        <taxon>Durusdinium</taxon>
    </lineage>
</organism>
<feature type="non-terminal residue" evidence="2">
    <location>
        <position position="1"/>
    </location>
</feature>
<protein>
    <submittedName>
        <fullName evidence="2">Uncharacterized protein</fullName>
    </submittedName>
</protein>
<dbReference type="EMBL" id="CAXAMM010038587">
    <property type="protein sequence ID" value="CAK9079292.1"/>
    <property type="molecule type" value="Genomic_DNA"/>
</dbReference>
<evidence type="ECO:0000313" key="3">
    <source>
        <dbReference type="Proteomes" id="UP001642464"/>
    </source>
</evidence>
<comment type="caution">
    <text evidence="2">The sequence shown here is derived from an EMBL/GenBank/DDBJ whole genome shotgun (WGS) entry which is preliminary data.</text>
</comment>